<evidence type="ECO:0000313" key="2">
    <source>
        <dbReference type="EMBL" id="MBB3878516.1"/>
    </source>
</evidence>
<feature type="signal peptide" evidence="1">
    <location>
        <begin position="1"/>
        <end position="26"/>
    </location>
</feature>
<gene>
    <name evidence="2" type="ORF">GGR48_000929</name>
</gene>
<protein>
    <recommendedName>
        <fullName evidence="4">DUF2927 domain-containing protein</fullName>
    </recommendedName>
</protein>
<name>A0A7W6AD91_9SPHN</name>
<evidence type="ECO:0008006" key="4">
    <source>
        <dbReference type="Google" id="ProtNLM"/>
    </source>
</evidence>
<evidence type="ECO:0000313" key="3">
    <source>
        <dbReference type="Proteomes" id="UP000538670"/>
    </source>
</evidence>
<dbReference type="RefSeq" id="WP_183950715.1">
    <property type="nucleotide sequence ID" value="NZ_JACIDH010000002.1"/>
</dbReference>
<organism evidence="2 3">
    <name type="scientific">Sphingomonas pseudosanguinis</name>
    <dbReference type="NCBI Taxonomy" id="413712"/>
    <lineage>
        <taxon>Bacteria</taxon>
        <taxon>Pseudomonadati</taxon>
        <taxon>Pseudomonadota</taxon>
        <taxon>Alphaproteobacteria</taxon>
        <taxon>Sphingomonadales</taxon>
        <taxon>Sphingomonadaceae</taxon>
        <taxon>Sphingomonas</taxon>
    </lineage>
</organism>
<reference evidence="2 3" key="1">
    <citation type="submission" date="2020-08" db="EMBL/GenBank/DDBJ databases">
        <title>Genomic Encyclopedia of Type Strains, Phase IV (KMG-IV): sequencing the most valuable type-strain genomes for metagenomic binning, comparative biology and taxonomic classification.</title>
        <authorList>
            <person name="Goeker M."/>
        </authorList>
    </citation>
    <scope>NUCLEOTIDE SEQUENCE [LARGE SCALE GENOMIC DNA]</scope>
    <source>
        <strain evidence="2 3">DSM 19512</strain>
    </source>
</reference>
<proteinExistence type="predicted"/>
<evidence type="ECO:0000256" key="1">
    <source>
        <dbReference type="SAM" id="SignalP"/>
    </source>
</evidence>
<keyword evidence="3" id="KW-1185">Reference proteome</keyword>
<keyword evidence="1" id="KW-0732">Signal</keyword>
<comment type="caution">
    <text evidence="2">The sequence shown here is derived from an EMBL/GenBank/DDBJ whole genome shotgun (WGS) entry which is preliminary data.</text>
</comment>
<sequence>MRGMWRGPILAIASLPALTGAQTATAPGGATDPVIVTARPLPPRRETLRWFATISGYPDSDRPLSRLTEPLCIASSGLPATLAMPIADRMLGHAERLGIKLGGEKCRPNVLILFVDHGPAHIAWLIDHRPGMFGELAYADVRALAKDKGPVHAWHMTALTSRDGDPLIAMPGELPTLHIPSASRINLPVKSHIAAAVVMIERDAVMGRTVEQIADYATMRALAVVRPRQASGVSTILTLFEGDAAPGALTAFDWGYLRGLYAGQGNRAPALQYAAMARFVEDEINGGDKTP</sequence>
<dbReference type="AlphaFoldDB" id="A0A7W6AD91"/>
<dbReference type="Proteomes" id="UP000538670">
    <property type="component" value="Unassembled WGS sequence"/>
</dbReference>
<feature type="chain" id="PRO_5031104104" description="DUF2927 domain-containing protein" evidence="1">
    <location>
        <begin position="27"/>
        <end position="291"/>
    </location>
</feature>
<accession>A0A7W6AD91</accession>
<dbReference type="EMBL" id="JACIDH010000002">
    <property type="protein sequence ID" value="MBB3878516.1"/>
    <property type="molecule type" value="Genomic_DNA"/>
</dbReference>